<keyword evidence="2" id="KW-1185">Reference proteome</keyword>
<comment type="caution">
    <text evidence="1">The sequence shown here is derived from an EMBL/GenBank/DDBJ whole genome shotgun (WGS) entry which is preliminary data.</text>
</comment>
<dbReference type="EMBL" id="JAAITS010000004">
    <property type="protein sequence ID" value="NSG84273.1"/>
    <property type="molecule type" value="Genomic_DNA"/>
</dbReference>
<dbReference type="Proteomes" id="UP001644719">
    <property type="component" value="Unassembled WGS sequence"/>
</dbReference>
<gene>
    <name evidence="1" type="ORF">G5B17_02215</name>
</gene>
<proteinExistence type="predicted"/>
<evidence type="ECO:0000313" key="2">
    <source>
        <dbReference type="Proteomes" id="UP001644719"/>
    </source>
</evidence>
<reference evidence="1 2" key="1">
    <citation type="journal article" date="2020" name="Cell Host Microbe">
        <title>Functional and Genomic Variation between Human-Derived Isolates of Lachnospiraceae Reveals Inter- and Intra-Species Diversity.</title>
        <authorList>
            <person name="Sorbara M.T."/>
            <person name="Littmann E.R."/>
            <person name="Fontana E."/>
            <person name="Moody T.U."/>
            <person name="Kohout C.E."/>
            <person name="Gjonbalaj M."/>
            <person name="Eaton V."/>
            <person name="Seok R."/>
            <person name="Leiner I.M."/>
            <person name="Pamer E.G."/>
        </authorList>
    </citation>
    <scope>NUCLEOTIDE SEQUENCE [LARGE SCALE GENOMIC DNA]</scope>
    <source>
        <strain evidence="1 2">MSK.17.74</strain>
    </source>
</reference>
<sequence>MTKHRYGKFSDMQMSEIKKTLRGSIFFLLQCADPNTSSKYPGKDVNKIFQNIQYDLDGLNSLLFYPVELVPVIELLEAARVTYNKPDSKFEDYRKLILDAGVAVLKIKED</sequence>
<accession>A0ABX2H2F9</accession>
<evidence type="ECO:0000313" key="1">
    <source>
        <dbReference type="EMBL" id="NSG84273.1"/>
    </source>
</evidence>
<organism evidence="1 2">
    <name type="scientific">Blautia faecis</name>
    <dbReference type="NCBI Taxonomy" id="871665"/>
    <lineage>
        <taxon>Bacteria</taxon>
        <taxon>Bacillati</taxon>
        <taxon>Bacillota</taxon>
        <taxon>Clostridia</taxon>
        <taxon>Lachnospirales</taxon>
        <taxon>Lachnospiraceae</taxon>
        <taxon>Blautia</taxon>
    </lineage>
</organism>
<protein>
    <submittedName>
        <fullName evidence="1">Uncharacterized protein</fullName>
    </submittedName>
</protein>
<name>A0ABX2H2F9_9FIRM</name>
<dbReference type="RefSeq" id="WP_173769262.1">
    <property type="nucleotide sequence ID" value="NZ_JAAITS010000004.1"/>
</dbReference>